<dbReference type="PANTHER" id="PTHR43649">
    <property type="entry name" value="ARABINOSE-BINDING PROTEIN-RELATED"/>
    <property type="match status" value="1"/>
</dbReference>
<keyword evidence="1" id="KW-1003">Cell membrane</keyword>
<evidence type="ECO:0000256" key="5">
    <source>
        <dbReference type="ARBA" id="ARBA00023288"/>
    </source>
</evidence>
<evidence type="ECO:0008006" key="7">
    <source>
        <dbReference type="Google" id="ProtNLM"/>
    </source>
</evidence>
<dbReference type="Gene3D" id="3.40.190.10">
    <property type="entry name" value="Periplasmic binding protein-like II"/>
    <property type="match status" value="1"/>
</dbReference>
<keyword evidence="4" id="KW-0564">Palmitate</keyword>
<name>A0A6J4HJ66_9CHLR</name>
<sequence length="454" mass="48474">MDSTGAPATARGSRLTRRGVTGRAAGSAVLALAACGAPDAGGGAQKTTAPARISVITRGGGDGTGMEQVIIPAFAKQHENIKVEHASLGGEPDYWAKVVTGHLGKDLGDVVWASNGGFSALASRGVMKELEPLARSDKYDFKDYVPAGLDSLRHEGKLFGLPWGGHPGYQGLLYNEDLLTKAGQKAPDASWTWDKLTEVAKAVSRVNGDPNGDVYGFKPYPPDYLGQIGAVRGNGADWLDKEGKKFIVSSPGGLAALNMYRDFFVRHRVAPPLGGPVPDADLFAQGRLALWQQGYGGQFTPGEAKIAGKFKWGMVLLPKGTTGKVGSQLVVNGMTMWSGSKAPDAAWQFLRFIMEPDVQLPAILSGASRPGLRKSVLRHPKLASDMKAHTPWVDLMEQASAWHQPANYRWAELNTAIGQTLTPAWKGDTSNEQALQQAMPNFDAIMAKAREGFV</sequence>
<accession>A0A6J4HJ66</accession>
<evidence type="ECO:0000313" key="6">
    <source>
        <dbReference type="EMBL" id="CAA9226370.1"/>
    </source>
</evidence>
<dbReference type="EMBL" id="CADCTC010000050">
    <property type="protein sequence ID" value="CAA9226370.1"/>
    <property type="molecule type" value="Genomic_DNA"/>
</dbReference>
<protein>
    <recommendedName>
        <fullName evidence="7">ABC transporter, substrate-binding protein (Cluster 1, maltose/g3p/polyamine/iron)</fullName>
    </recommendedName>
</protein>
<dbReference type="InterPro" id="IPR050490">
    <property type="entry name" value="Bact_solute-bd_prot1"/>
</dbReference>
<proteinExistence type="predicted"/>
<dbReference type="Pfam" id="PF13416">
    <property type="entry name" value="SBP_bac_8"/>
    <property type="match status" value="1"/>
</dbReference>
<evidence type="ECO:0000256" key="2">
    <source>
        <dbReference type="ARBA" id="ARBA00022729"/>
    </source>
</evidence>
<reference evidence="6" key="1">
    <citation type="submission" date="2020-02" db="EMBL/GenBank/DDBJ databases">
        <authorList>
            <person name="Meier V. D."/>
        </authorList>
    </citation>
    <scope>NUCLEOTIDE SEQUENCE</scope>
    <source>
        <strain evidence="6">AVDCRST_MAG77</strain>
    </source>
</reference>
<dbReference type="PANTHER" id="PTHR43649:SF33">
    <property type="entry name" value="POLYGALACTURONAN_RHAMNOGALACTURONAN-BINDING PROTEIN YTCQ"/>
    <property type="match status" value="1"/>
</dbReference>
<keyword evidence="5" id="KW-0449">Lipoprotein</keyword>
<dbReference type="AlphaFoldDB" id="A0A6J4HJ66"/>
<dbReference type="CDD" id="cd13585">
    <property type="entry name" value="PBP2_TMBP_like"/>
    <property type="match status" value="1"/>
</dbReference>
<evidence type="ECO:0000256" key="4">
    <source>
        <dbReference type="ARBA" id="ARBA00023139"/>
    </source>
</evidence>
<keyword evidence="3" id="KW-0472">Membrane</keyword>
<gene>
    <name evidence="6" type="ORF">AVDCRST_MAG77-980</name>
</gene>
<dbReference type="InterPro" id="IPR006059">
    <property type="entry name" value="SBP"/>
</dbReference>
<organism evidence="6">
    <name type="scientific">uncultured Chloroflexota bacterium</name>
    <dbReference type="NCBI Taxonomy" id="166587"/>
    <lineage>
        <taxon>Bacteria</taxon>
        <taxon>Bacillati</taxon>
        <taxon>Chloroflexota</taxon>
        <taxon>environmental samples</taxon>
    </lineage>
</organism>
<evidence type="ECO:0000256" key="1">
    <source>
        <dbReference type="ARBA" id="ARBA00022475"/>
    </source>
</evidence>
<keyword evidence="2" id="KW-0732">Signal</keyword>
<dbReference type="SUPFAM" id="SSF53850">
    <property type="entry name" value="Periplasmic binding protein-like II"/>
    <property type="match status" value="1"/>
</dbReference>
<evidence type="ECO:0000256" key="3">
    <source>
        <dbReference type="ARBA" id="ARBA00023136"/>
    </source>
</evidence>